<keyword evidence="6" id="KW-0547">Nucleotide-binding</keyword>
<dbReference type="EMBL" id="RPFW01000005">
    <property type="protein sequence ID" value="TVZ02521.1"/>
    <property type="molecule type" value="Genomic_DNA"/>
</dbReference>
<feature type="transmembrane region" description="Helical" evidence="11">
    <location>
        <begin position="181"/>
        <end position="201"/>
    </location>
</feature>
<comment type="subcellular location">
    <subcellularLocation>
        <location evidence="1">Cell membrane</location>
        <topology evidence="1">Multi-pass membrane protein</topology>
    </subcellularLocation>
</comment>
<feature type="domain" description="ABC transporter" evidence="12">
    <location>
        <begin position="708"/>
        <end position="945"/>
    </location>
</feature>
<reference evidence="13 14" key="1">
    <citation type="submission" date="2018-11" db="EMBL/GenBank/DDBJ databases">
        <title>Trebonia kvetii gen.nov., sp.nov., a novel acidophilic actinobacterium, and proposal of the new actinobacterial family Treboniaceae fam. nov.</title>
        <authorList>
            <person name="Rapoport D."/>
            <person name="Sagova-Mareckova M."/>
            <person name="Sedlacek I."/>
            <person name="Provaznik J."/>
            <person name="Kralova S."/>
            <person name="Pavlinic D."/>
            <person name="Benes V."/>
            <person name="Kopecky J."/>
        </authorList>
    </citation>
    <scope>NUCLEOTIDE SEQUENCE [LARGE SCALE GENOMIC DNA]</scope>
    <source>
        <strain evidence="13 14">15Tr583</strain>
    </source>
</reference>
<evidence type="ECO:0000313" key="13">
    <source>
        <dbReference type="EMBL" id="TVZ02521.1"/>
    </source>
</evidence>
<dbReference type="InterPro" id="IPR027417">
    <property type="entry name" value="P-loop_NTPase"/>
</dbReference>
<keyword evidence="7 13" id="KW-0067">ATP-binding</keyword>
<dbReference type="InterPro" id="IPR001851">
    <property type="entry name" value="ABC_transp_permease"/>
</dbReference>
<organism evidence="13 14">
    <name type="scientific">Trebonia kvetii</name>
    <dbReference type="NCBI Taxonomy" id="2480626"/>
    <lineage>
        <taxon>Bacteria</taxon>
        <taxon>Bacillati</taxon>
        <taxon>Actinomycetota</taxon>
        <taxon>Actinomycetes</taxon>
        <taxon>Streptosporangiales</taxon>
        <taxon>Treboniaceae</taxon>
        <taxon>Trebonia</taxon>
    </lineage>
</organism>
<evidence type="ECO:0000256" key="2">
    <source>
        <dbReference type="ARBA" id="ARBA00005417"/>
    </source>
</evidence>
<accession>A0A6P2BW59</accession>
<feature type="transmembrane region" description="Helical" evidence="11">
    <location>
        <begin position="132"/>
        <end position="155"/>
    </location>
</feature>
<keyword evidence="10 11" id="KW-0472">Membrane</keyword>
<evidence type="ECO:0000256" key="11">
    <source>
        <dbReference type="SAM" id="Phobius"/>
    </source>
</evidence>
<dbReference type="PANTHER" id="PTHR43820">
    <property type="entry name" value="HIGH-AFFINITY BRANCHED-CHAIN AMINO ACID TRANSPORT ATP-BINDING PROTEIN LIVF"/>
    <property type="match status" value="1"/>
</dbReference>
<feature type="transmembrane region" description="Helical" evidence="11">
    <location>
        <begin position="40"/>
        <end position="61"/>
    </location>
</feature>
<feature type="transmembrane region" description="Helical" evidence="11">
    <location>
        <begin position="282"/>
        <end position="300"/>
    </location>
</feature>
<dbReference type="Proteomes" id="UP000460272">
    <property type="component" value="Unassembled WGS sequence"/>
</dbReference>
<dbReference type="SUPFAM" id="SSF52540">
    <property type="entry name" value="P-loop containing nucleoside triphosphate hydrolases"/>
    <property type="match status" value="2"/>
</dbReference>
<keyword evidence="4" id="KW-1003">Cell membrane</keyword>
<comment type="similarity">
    <text evidence="2">Belongs to the ABC transporter superfamily.</text>
</comment>
<dbReference type="CDD" id="cd03219">
    <property type="entry name" value="ABC_Mj1267_LivG_branched"/>
    <property type="match status" value="1"/>
</dbReference>
<dbReference type="CDD" id="cd03224">
    <property type="entry name" value="ABC_TM1139_LivF_branched"/>
    <property type="match status" value="1"/>
</dbReference>
<evidence type="ECO:0000256" key="8">
    <source>
        <dbReference type="ARBA" id="ARBA00022970"/>
    </source>
</evidence>
<evidence type="ECO:0000256" key="3">
    <source>
        <dbReference type="ARBA" id="ARBA00022448"/>
    </source>
</evidence>
<evidence type="ECO:0000313" key="14">
    <source>
        <dbReference type="Proteomes" id="UP000460272"/>
    </source>
</evidence>
<keyword evidence="8" id="KW-0029">Amino-acid transport</keyword>
<dbReference type="CDD" id="cd06581">
    <property type="entry name" value="TM_PBP1_LivM_like"/>
    <property type="match status" value="1"/>
</dbReference>
<evidence type="ECO:0000259" key="12">
    <source>
        <dbReference type="PROSITE" id="PS50893"/>
    </source>
</evidence>
<feature type="transmembrane region" description="Helical" evidence="11">
    <location>
        <begin position="350"/>
        <end position="368"/>
    </location>
</feature>
<feature type="transmembrane region" description="Helical" evidence="11">
    <location>
        <begin position="97"/>
        <end position="120"/>
    </location>
</feature>
<dbReference type="Pfam" id="PF00005">
    <property type="entry name" value="ABC_tran"/>
    <property type="match status" value="2"/>
</dbReference>
<dbReference type="SMART" id="SM00382">
    <property type="entry name" value="AAA"/>
    <property type="match status" value="2"/>
</dbReference>
<gene>
    <name evidence="13" type="ORF">EAS64_27430</name>
</gene>
<dbReference type="PANTHER" id="PTHR43820:SF4">
    <property type="entry name" value="HIGH-AFFINITY BRANCHED-CHAIN AMINO ACID TRANSPORT ATP-BINDING PROTEIN LIVF"/>
    <property type="match status" value="1"/>
</dbReference>
<feature type="transmembrane region" description="Helical" evidence="11">
    <location>
        <begin position="399"/>
        <end position="417"/>
    </location>
</feature>
<feature type="transmembrane region" description="Helical" evidence="11">
    <location>
        <begin position="502"/>
        <end position="526"/>
    </location>
</feature>
<dbReference type="PROSITE" id="PS50893">
    <property type="entry name" value="ABC_TRANSPORTER_2"/>
    <property type="match status" value="2"/>
</dbReference>
<keyword evidence="14" id="KW-1185">Reference proteome</keyword>
<dbReference type="InterPro" id="IPR052156">
    <property type="entry name" value="BCAA_Transport_ATP-bd_LivF"/>
</dbReference>
<feature type="transmembrane region" description="Helical" evidence="11">
    <location>
        <begin position="591"/>
        <end position="617"/>
    </location>
</feature>
<dbReference type="GO" id="GO:0015807">
    <property type="term" value="P:L-amino acid transport"/>
    <property type="evidence" value="ECO:0007669"/>
    <property type="project" value="TreeGrafter"/>
</dbReference>
<feature type="domain" description="ABC transporter" evidence="12">
    <location>
        <begin position="998"/>
        <end position="1227"/>
    </location>
</feature>
<feature type="transmembrane region" description="Helical" evidence="11">
    <location>
        <begin position="423"/>
        <end position="442"/>
    </location>
</feature>
<dbReference type="GO" id="GO:0015658">
    <property type="term" value="F:branched-chain amino acid transmembrane transporter activity"/>
    <property type="evidence" value="ECO:0007669"/>
    <property type="project" value="InterPro"/>
</dbReference>
<evidence type="ECO:0000256" key="1">
    <source>
        <dbReference type="ARBA" id="ARBA00004651"/>
    </source>
</evidence>
<keyword evidence="9 11" id="KW-1133">Transmembrane helix</keyword>
<dbReference type="AlphaFoldDB" id="A0A6P2BW59"/>
<proteinExistence type="inferred from homology"/>
<dbReference type="Gene3D" id="3.40.50.300">
    <property type="entry name" value="P-loop containing nucleotide triphosphate hydrolases"/>
    <property type="match status" value="2"/>
</dbReference>
<dbReference type="GO" id="GO:0005886">
    <property type="term" value="C:plasma membrane"/>
    <property type="evidence" value="ECO:0007669"/>
    <property type="project" value="UniProtKB-SubCell"/>
</dbReference>
<dbReference type="CDD" id="cd06582">
    <property type="entry name" value="TM_PBP1_LivH_like"/>
    <property type="match status" value="1"/>
</dbReference>
<dbReference type="InterPro" id="IPR017871">
    <property type="entry name" value="ABC_transporter-like_CS"/>
</dbReference>
<dbReference type="FunFam" id="3.40.50.300:FF:000421">
    <property type="entry name" value="Branched-chain amino acid ABC transporter ATP-binding protein"/>
    <property type="match status" value="1"/>
</dbReference>
<evidence type="ECO:0000256" key="10">
    <source>
        <dbReference type="ARBA" id="ARBA00023136"/>
    </source>
</evidence>
<keyword evidence="3" id="KW-0813">Transport</keyword>
<dbReference type="InterPro" id="IPR003439">
    <property type="entry name" value="ABC_transporter-like_ATP-bd"/>
</dbReference>
<dbReference type="Pfam" id="PF12399">
    <property type="entry name" value="BCA_ABC_TP_C"/>
    <property type="match status" value="1"/>
</dbReference>
<evidence type="ECO:0000256" key="5">
    <source>
        <dbReference type="ARBA" id="ARBA00022692"/>
    </source>
</evidence>
<dbReference type="OrthoDB" id="9805514at2"/>
<feature type="transmembrane region" description="Helical" evidence="11">
    <location>
        <begin position="449"/>
        <end position="468"/>
    </location>
</feature>
<name>A0A6P2BW59_9ACTN</name>
<dbReference type="Pfam" id="PF02653">
    <property type="entry name" value="BPD_transp_2"/>
    <property type="match status" value="2"/>
</dbReference>
<dbReference type="InterPro" id="IPR043428">
    <property type="entry name" value="LivM-like"/>
</dbReference>
<dbReference type="GO" id="GO:0005524">
    <property type="term" value="F:ATP binding"/>
    <property type="evidence" value="ECO:0007669"/>
    <property type="project" value="UniProtKB-KW"/>
</dbReference>
<feature type="transmembrane region" description="Helical" evidence="11">
    <location>
        <begin position="374"/>
        <end position="392"/>
    </location>
</feature>
<keyword evidence="5 11" id="KW-0812">Transmembrane</keyword>
<evidence type="ECO:0000256" key="6">
    <source>
        <dbReference type="ARBA" id="ARBA00022741"/>
    </source>
</evidence>
<feature type="transmembrane region" description="Helical" evidence="11">
    <location>
        <begin position="15"/>
        <end position="34"/>
    </location>
</feature>
<dbReference type="InterPro" id="IPR032823">
    <property type="entry name" value="BCA_ABC_TP_C"/>
</dbReference>
<dbReference type="InterPro" id="IPR003593">
    <property type="entry name" value="AAA+_ATPase"/>
</dbReference>
<sequence>MTDIRQALSRERTRTYAGALVVAAIVAVIIQQSWSGLPVTGSAILGFVITGIALGSIYGVAAQGLVVTYATSGVFNFAQGAIGMFLAFVYWEFRVDIGLPTIVGILLTVLVAAPIMGVLIERGIMRYLTDSPIVAQLVVTIGLMLGLMGLAASLWNPNTSHTIPTFFGSSGFNIGSTFLPYYRVVTIATGIAVGLLLRFLLYHTRLGVTMRAVVDNRELTVLNGARPASATMTAWALGSSMAALAGIFLSEELSTLDPGTLTLFIVDAFAAAIIARLRSLPMAYVGGLIIGLTLSFQENFLSWTGRWTSAPQAIPAALLFIAVLFVKDARIKGRAKPRKTADRIPATRNALLGFAALIVIAAVCAATLDRTNLRMVTLVVLTAFVMLSLVPLTGWANQISLAQITLVGFGAFAMVEWGFNGNVLGLLIAAALTVPVGMIMAGPAIRLQGIYLALATMAFARLAEFLFFDQPHVFGNGNLQVPPLSVFGLQVENPFSFLGISFAQGAGFLIFTTILFSVVGLIVIAVQRRSFGRRLVALRDSPDAASMLGMSLTLTKLGVFMFSAAIAGLAGGLFAFYYTSVGTTDFQLTAGLPYLLLLVVGGVSVVGGTVVGAILLVQFAWLNQAFPDNTFLTWFANLGPGLIGIGVGRNPEGIWEHEVQNIAKLRRRLMGAKPAPERAAETTGLSEVRELTRLPSPAARANTGRPAVELRDVSVRFGGLLAVNKVSLDLQDGQIIGLIGPNGAGKTTLFNVATGMQEPNQGRIFVDGKDVTGARPNQFARLGLARTFQRLEVFGSLSVRDNIRVAADLHRRRWARTGAGRPDVIAETIIEHLGLQAVADTRAELLPTGTARLVEVARALATQPRVLLLDEPSSGLSASETETFAALLRGLASTGIAILVVEHDMGFIMNLCHHIVVLDAGQVIATGTPAEVQVDPRVLEAYLGTGGEEAGRPALAEGTGAGTVAAEPAGTRPVALVTEPAGTAPAKPRPEADVPVALALDGVSAGYGGIDVLRDISLTVRSGEVCAVLGPNGAGKSTALKVLSGQLTPTKGTASINGQPIAGVPTERLVRGGLCVVPEGRGVFPNLTVTDNLKMASFAGASYADILEKSFHHFPRLGERRTQLAGKLSGGEQQMLSMARALAVNPSILLVDELSMGLAPKIVEELYEVLAGIARQGLTILVVEQFAAEVLKVADSGALLINGRITFHGEPGVVGDMVSSAYLGGEHTAPAPERVREASGPVAAS</sequence>
<evidence type="ECO:0000256" key="9">
    <source>
        <dbReference type="ARBA" id="ARBA00022989"/>
    </source>
</evidence>
<feature type="transmembrane region" description="Helical" evidence="11">
    <location>
        <begin position="557"/>
        <end position="579"/>
    </location>
</feature>
<evidence type="ECO:0000256" key="4">
    <source>
        <dbReference type="ARBA" id="ARBA00022475"/>
    </source>
</evidence>
<dbReference type="RefSeq" id="WP_145857615.1">
    <property type="nucleotide sequence ID" value="NZ_RPFW01000005.1"/>
</dbReference>
<dbReference type="PROSITE" id="PS00211">
    <property type="entry name" value="ABC_TRANSPORTER_1"/>
    <property type="match status" value="1"/>
</dbReference>
<comment type="caution">
    <text evidence="13">The sequence shown here is derived from an EMBL/GenBank/DDBJ whole genome shotgun (WGS) entry which is preliminary data.</text>
</comment>
<feature type="transmembrane region" description="Helical" evidence="11">
    <location>
        <begin position="73"/>
        <end position="91"/>
    </location>
</feature>
<feature type="transmembrane region" description="Helical" evidence="11">
    <location>
        <begin position="312"/>
        <end position="329"/>
    </location>
</feature>
<protein>
    <submittedName>
        <fullName evidence="13">ATP-binding cassette domain-containing protein</fullName>
    </submittedName>
</protein>
<dbReference type="GO" id="GO:0016887">
    <property type="term" value="F:ATP hydrolysis activity"/>
    <property type="evidence" value="ECO:0007669"/>
    <property type="project" value="InterPro"/>
</dbReference>
<evidence type="ECO:0000256" key="7">
    <source>
        <dbReference type="ARBA" id="ARBA00022840"/>
    </source>
</evidence>